<feature type="transmembrane region" description="Helical" evidence="6">
    <location>
        <begin position="7"/>
        <end position="23"/>
    </location>
</feature>
<dbReference type="GO" id="GO:0005886">
    <property type="term" value="C:plasma membrane"/>
    <property type="evidence" value="ECO:0007669"/>
    <property type="project" value="UniProtKB-SubCell"/>
</dbReference>
<sequence length="802" mass="80868">MTDARLAVPVGLGWVVVMVLIGLPSAGAVGFGVATVSALGALGVVVLERRGRSRTGAPVGLRAGSLVVPALLVSAALGAAVGVAAGSREPAPVRDALALGERLEVVIVLEQTVAGAATGELEDGAGWRGASVDGRLERVTDRDGVTYAVSVPVRLLGVEAQGRWPLGLRLEGAVRLIPVEPGDDRVALARVLSELQPVRGAPPLLGATDALRDRFLDLMQPFAGDGAALLPGLAIGDTSAVSDELDAAMKRSALSHLTAVSGANCAIVVGLVLGVGALLRWPRPVRIGVALAALGGFVLLVTPEPSVVRAAVMAAVVLLALASGRPAQGLPVLAVAVFGILVLDPWIARSYGFVLSVLATAALLVLAGPLAERLRSVMPAGLALWIAVPLAAQLVCQPVLILLAPEVPLMGVLANVLAAPAAPVATILGMIACLLAPLVPPLATVVAAVAWLPSAWIAGIATVASSLPGAVLPWPEGGLGAVLLAVLTTVGLLVVGVPARLGSARLRRRLALSGAVLLVVVAGATAGAHALALLQRPAEWRIAQCDVGQGDALLVRHGGQVALIDTGRDAALLQRCLDTLGIQRVDLLVLTHFDDDHVGAVEVVHGMAERVLVGPTGRPADEAVVEGLVAAGATVHEVAAGEVGALGGYTWRVLAPPDHRGVEPGNDASIVLEWRPGPQCAGCPSLLTLGDVGAAGQRALLGAVHPVDAITVAHHGAADQEAELYARASPAVALIGVGADNGYGHPTPEALDAVVASGALTARSDLHGLVLLAPGEQPGSWLVWTERGVAGEHARGGARPGG</sequence>
<feature type="domain" description="Metallo-beta-lactamase" evidence="7">
    <location>
        <begin position="549"/>
        <end position="732"/>
    </location>
</feature>
<evidence type="ECO:0000313" key="8">
    <source>
        <dbReference type="EMBL" id="NHF62348.1"/>
    </source>
</evidence>
<feature type="transmembrane region" description="Helical" evidence="6">
    <location>
        <begin position="307"/>
        <end position="323"/>
    </location>
</feature>
<evidence type="ECO:0000259" key="7">
    <source>
        <dbReference type="SMART" id="SM00849"/>
    </source>
</evidence>
<feature type="transmembrane region" description="Helical" evidence="6">
    <location>
        <begin position="416"/>
        <end position="438"/>
    </location>
</feature>
<feature type="transmembrane region" description="Helical" evidence="6">
    <location>
        <begin position="382"/>
        <end position="404"/>
    </location>
</feature>
<evidence type="ECO:0000256" key="2">
    <source>
        <dbReference type="ARBA" id="ARBA00022475"/>
    </source>
</evidence>
<evidence type="ECO:0000256" key="6">
    <source>
        <dbReference type="SAM" id="Phobius"/>
    </source>
</evidence>
<reference evidence="8 9" key="2">
    <citation type="submission" date="2020-03" db="EMBL/GenBank/DDBJ databases">
        <title>Chryseoglobus sp. isolated from a deep-sea seamount.</title>
        <authorList>
            <person name="Zhang D.-C."/>
        </authorList>
    </citation>
    <scope>NUCLEOTIDE SEQUENCE [LARGE SCALE GENOMIC DNA]</scope>
    <source>
        <strain evidence="8 9">KN1116</strain>
    </source>
</reference>
<dbReference type="SMART" id="SM00849">
    <property type="entry name" value="Lactamase_B"/>
    <property type="match status" value="1"/>
</dbReference>
<name>A0A9E5JKT8_9MICO</name>
<dbReference type="SUPFAM" id="SSF56281">
    <property type="entry name" value="Metallo-hydrolase/oxidoreductase"/>
    <property type="match status" value="1"/>
</dbReference>
<dbReference type="NCBIfam" id="TIGR00360">
    <property type="entry name" value="ComEC_N-term"/>
    <property type="match status" value="1"/>
</dbReference>
<organism evidence="8 9">
    <name type="scientific">Microcella pacifica</name>
    <dbReference type="NCBI Taxonomy" id="2591847"/>
    <lineage>
        <taxon>Bacteria</taxon>
        <taxon>Bacillati</taxon>
        <taxon>Actinomycetota</taxon>
        <taxon>Actinomycetes</taxon>
        <taxon>Micrococcales</taxon>
        <taxon>Microbacteriaceae</taxon>
        <taxon>Microcella</taxon>
    </lineage>
</organism>
<feature type="transmembrane region" description="Helical" evidence="6">
    <location>
        <begin position="330"/>
        <end position="347"/>
    </location>
</feature>
<dbReference type="EMBL" id="VIKT02000004">
    <property type="protein sequence ID" value="NHF62348.1"/>
    <property type="molecule type" value="Genomic_DNA"/>
</dbReference>
<keyword evidence="4 6" id="KW-1133">Transmembrane helix</keyword>
<evidence type="ECO:0000256" key="3">
    <source>
        <dbReference type="ARBA" id="ARBA00022692"/>
    </source>
</evidence>
<feature type="transmembrane region" description="Helical" evidence="6">
    <location>
        <begin position="29"/>
        <end position="47"/>
    </location>
</feature>
<accession>A0A9E5JKT8</accession>
<dbReference type="Gene3D" id="3.60.15.10">
    <property type="entry name" value="Ribonuclease Z/Hydroxyacylglutathione hydrolase-like"/>
    <property type="match status" value="1"/>
</dbReference>
<feature type="transmembrane region" description="Helical" evidence="6">
    <location>
        <begin position="257"/>
        <end position="278"/>
    </location>
</feature>
<feature type="transmembrane region" description="Helical" evidence="6">
    <location>
        <begin position="445"/>
        <end position="467"/>
    </location>
</feature>
<dbReference type="AlphaFoldDB" id="A0A9E5JKT8"/>
<dbReference type="InterPro" id="IPR052159">
    <property type="entry name" value="Competence_DNA_uptake"/>
</dbReference>
<evidence type="ECO:0000256" key="5">
    <source>
        <dbReference type="ARBA" id="ARBA00023136"/>
    </source>
</evidence>
<keyword evidence="3 6" id="KW-0812">Transmembrane</keyword>
<dbReference type="InterPro" id="IPR004477">
    <property type="entry name" value="ComEC_N"/>
</dbReference>
<comment type="caution">
    <text evidence="8">The sequence shown here is derived from an EMBL/GenBank/DDBJ whole genome shotgun (WGS) entry which is preliminary data.</text>
</comment>
<dbReference type="OrthoDB" id="7177610at2"/>
<dbReference type="InterPro" id="IPR001279">
    <property type="entry name" value="Metallo-B-lactamas"/>
</dbReference>
<feature type="transmembrane region" description="Helical" evidence="6">
    <location>
        <begin position="353"/>
        <end position="370"/>
    </location>
</feature>
<feature type="transmembrane region" description="Helical" evidence="6">
    <location>
        <begin position="285"/>
        <end position="301"/>
    </location>
</feature>
<proteinExistence type="predicted"/>
<dbReference type="PANTHER" id="PTHR30619">
    <property type="entry name" value="DNA INTERNALIZATION/COMPETENCE PROTEIN COMEC/REC2"/>
    <property type="match status" value="1"/>
</dbReference>
<protein>
    <submittedName>
        <fullName evidence="8">MBL fold metallo-hydrolase</fullName>
    </submittedName>
</protein>
<feature type="transmembrane region" description="Helical" evidence="6">
    <location>
        <begin position="479"/>
        <end position="498"/>
    </location>
</feature>
<feature type="transmembrane region" description="Helical" evidence="6">
    <location>
        <begin position="510"/>
        <end position="534"/>
    </location>
</feature>
<gene>
    <name evidence="8" type="ORF">FK219_003670</name>
</gene>
<keyword evidence="9" id="KW-1185">Reference proteome</keyword>
<dbReference type="Pfam" id="PF03772">
    <property type="entry name" value="Competence"/>
    <property type="match status" value="1"/>
</dbReference>
<evidence type="ECO:0000256" key="4">
    <source>
        <dbReference type="ARBA" id="ARBA00022989"/>
    </source>
</evidence>
<evidence type="ECO:0000256" key="1">
    <source>
        <dbReference type="ARBA" id="ARBA00004651"/>
    </source>
</evidence>
<keyword evidence="5 6" id="KW-0472">Membrane</keyword>
<comment type="subcellular location">
    <subcellularLocation>
        <location evidence="1">Cell membrane</location>
        <topology evidence="1">Multi-pass membrane protein</topology>
    </subcellularLocation>
</comment>
<dbReference type="Proteomes" id="UP000818266">
    <property type="component" value="Unassembled WGS sequence"/>
</dbReference>
<feature type="transmembrane region" description="Helical" evidence="6">
    <location>
        <begin position="59"/>
        <end position="85"/>
    </location>
</feature>
<dbReference type="RefSeq" id="WP_152583078.1">
    <property type="nucleotide sequence ID" value="NZ_VIKT02000004.1"/>
</dbReference>
<dbReference type="PANTHER" id="PTHR30619:SF1">
    <property type="entry name" value="RECOMBINATION PROTEIN 2"/>
    <property type="match status" value="1"/>
</dbReference>
<evidence type="ECO:0000313" key="9">
    <source>
        <dbReference type="Proteomes" id="UP000818266"/>
    </source>
</evidence>
<dbReference type="Pfam" id="PF00753">
    <property type="entry name" value="Lactamase_B"/>
    <property type="match status" value="1"/>
</dbReference>
<dbReference type="InterPro" id="IPR036866">
    <property type="entry name" value="RibonucZ/Hydroxyglut_hydro"/>
</dbReference>
<reference evidence="8 9" key="1">
    <citation type="submission" date="2019-06" db="EMBL/GenBank/DDBJ databases">
        <authorList>
            <person name="De-Chao Zhang Q."/>
        </authorList>
    </citation>
    <scope>NUCLEOTIDE SEQUENCE [LARGE SCALE GENOMIC DNA]</scope>
    <source>
        <strain evidence="8 9">KN1116</strain>
    </source>
</reference>
<keyword evidence="2" id="KW-1003">Cell membrane</keyword>